<evidence type="ECO:0000313" key="3">
    <source>
        <dbReference type="Proteomes" id="UP001281761"/>
    </source>
</evidence>
<sequence>MNTTIHSDQPFSIKPFNPEVTPLFLITNPETIETIEEASQNFLSLVTFISKGNHLDDNGTEQACALLATLSQKFPPHDIFLELVPRLDGSCSGFTESILPLITSSNEALANSSLQFLDFSLTCEWTSTRLNFLMTGFFQHLPREFYLQRIHVVGEHGLPLMRIVSSYMFCAHPGVLKTITGESQNSMDAFHQIFMEKFFRPVQPFLEFIFTKRHEIKNSEQSPTFSDLLTTLLATSPHLEEMTQFVLSSSFTLAYTDSIYFFKTHRLDIELLRGLKVDIDAWRKEGPAVQKRGQQK</sequence>
<protein>
    <submittedName>
        <fullName evidence="2">Uncharacterized protein</fullName>
    </submittedName>
</protein>
<accession>A0ABQ9WQC8</accession>
<name>A0ABQ9WQC8_9EUKA</name>
<dbReference type="EMBL" id="JARBJD010000522">
    <property type="protein sequence ID" value="KAK2941305.1"/>
    <property type="molecule type" value="Genomic_DNA"/>
</dbReference>
<reference evidence="2 3" key="1">
    <citation type="journal article" date="2022" name="bioRxiv">
        <title>Genomics of Preaxostyla Flagellates Illuminates Evolutionary Transitions and the Path Towards Mitochondrial Loss.</title>
        <authorList>
            <person name="Novak L.V.F."/>
            <person name="Treitli S.C."/>
            <person name="Pyrih J."/>
            <person name="Halakuc P."/>
            <person name="Pipaliya S.V."/>
            <person name="Vacek V."/>
            <person name="Brzon O."/>
            <person name="Soukal P."/>
            <person name="Eme L."/>
            <person name="Dacks J.B."/>
            <person name="Karnkowska A."/>
            <person name="Elias M."/>
            <person name="Hampl V."/>
        </authorList>
    </citation>
    <scope>NUCLEOTIDE SEQUENCE [LARGE SCALE GENOMIC DNA]</scope>
    <source>
        <strain evidence="2">NAU3</strain>
        <tissue evidence="2">Gut</tissue>
    </source>
</reference>
<proteinExistence type="predicted"/>
<keyword evidence="3" id="KW-1185">Reference proteome</keyword>
<evidence type="ECO:0000313" key="2">
    <source>
        <dbReference type="EMBL" id="KAK2941684.1"/>
    </source>
</evidence>
<dbReference type="Proteomes" id="UP001281761">
    <property type="component" value="Unassembled WGS sequence"/>
</dbReference>
<comment type="caution">
    <text evidence="2">The sequence shown here is derived from an EMBL/GenBank/DDBJ whole genome shotgun (WGS) entry which is preliminary data.</text>
</comment>
<organism evidence="2 3">
    <name type="scientific">Blattamonas nauphoetae</name>
    <dbReference type="NCBI Taxonomy" id="2049346"/>
    <lineage>
        <taxon>Eukaryota</taxon>
        <taxon>Metamonada</taxon>
        <taxon>Preaxostyla</taxon>
        <taxon>Oxymonadida</taxon>
        <taxon>Blattamonas</taxon>
    </lineage>
</organism>
<dbReference type="EMBL" id="JARBJD010000475">
    <property type="protein sequence ID" value="KAK2941684.1"/>
    <property type="molecule type" value="Genomic_DNA"/>
</dbReference>
<gene>
    <name evidence="2" type="ORF">BLNAU_23400</name>
    <name evidence="1" type="ORF">BLNAU_23781</name>
</gene>
<evidence type="ECO:0000313" key="1">
    <source>
        <dbReference type="EMBL" id="KAK2941305.1"/>
    </source>
</evidence>